<evidence type="ECO:0000259" key="2">
    <source>
        <dbReference type="PROSITE" id="PS50943"/>
    </source>
</evidence>
<feature type="domain" description="HTH cro/C1-type" evidence="2">
    <location>
        <begin position="6"/>
        <end position="60"/>
    </location>
</feature>
<dbReference type="InterPro" id="IPR001387">
    <property type="entry name" value="Cro/C1-type_HTH"/>
</dbReference>
<evidence type="ECO:0000256" key="1">
    <source>
        <dbReference type="ARBA" id="ARBA00023125"/>
    </source>
</evidence>
<dbReference type="PROSITE" id="PS50943">
    <property type="entry name" value="HTH_CROC1"/>
    <property type="match status" value="1"/>
</dbReference>
<dbReference type="SMART" id="SM00530">
    <property type="entry name" value="HTH_XRE"/>
    <property type="match status" value="1"/>
</dbReference>
<accession>A0A9D1G9B8</accession>
<name>A0A9D1G9B8_9FIRM</name>
<dbReference type="Pfam" id="PF01381">
    <property type="entry name" value="HTH_3"/>
    <property type="match status" value="1"/>
</dbReference>
<gene>
    <name evidence="3" type="ORF">IAD04_05510</name>
</gene>
<reference evidence="3" key="2">
    <citation type="journal article" date="2021" name="PeerJ">
        <title>Extensive microbial diversity within the chicken gut microbiome revealed by metagenomics and culture.</title>
        <authorList>
            <person name="Gilroy R."/>
            <person name="Ravi A."/>
            <person name="Getino M."/>
            <person name="Pursley I."/>
            <person name="Horton D.L."/>
            <person name="Alikhan N.F."/>
            <person name="Baker D."/>
            <person name="Gharbi K."/>
            <person name="Hall N."/>
            <person name="Watson M."/>
            <person name="Adriaenssens E.M."/>
            <person name="Foster-Nyarko E."/>
            <person name="Jarju S."/>
            <person name="Secka A."/>
            <person name="Antonio M."/>
            <person name="Oren A."/>
            <person name="Chaudhuri R.R."/>
            <person name="La Ragione R."/>
            <person name="Hildebrand F."/>
            <person name="Pallen M.J."/>
        </authorList>
    </citation>
    <scope>NUCLEOTIDE SEQUENCE</scope>
    <source>
        <strain evidence="3">14508</strain>
    </source>
</reference>
<dbReference type="InterPro" id="IPR010982">
    <property type="entry name" value="Lambda_DNA-bd_dom_sf"/>
</dbReference>
<dbReference type="SUPFAM" id="SSF47413">
    <property type="entry name" value="lambda repressor-like DNA-binding domains"/>
    <property type="match status" value="1"/>
</dbReference>
<dbReference type="Gene3D" id="1.10.260.40">
    <property type="entry name" value="lambda repressor-like DNA-binding domains"/>
    <property type="match status" value="1"/>
</dbReference>
<protein>
    <submittedName>
        <fullName evidence="3">Helix-turn-helix transcriptional regulator</fullName>
    </submittedName>
</protein>
<dbReference type="GO" id="GO:0003677">
    <property type="term" value="F:DNA binding"/>
    <property type="evidence" value="ECO:0007669"/>
    <property type="project" value="UniProtKB-KW"/>
</dbReference>
<reference evidence="3" key="1">
    <citation type="submission" date="2020-10" db="EMBL/GenBank/DDBJ databases">
        <authorList>
            <person name="Gilroy R."/>
        </authorList>
    </citation>
    <scope>NUCLEOTIDE SEQUENCE</scope>
    <source>
        <strain evidence="3">14508</strain>
    </source>
</reference>
<organism evidence="3 4">
    <name type="scientific">Candidatus Caccosoma faecigallinarum</name>
    <dbReference type="NCBI Taxonomy" id="2840720"/>
    <lineage>
        <taxon>Bacteria</taxon>
        <taxon>Bacillati</taxon>
        <taxon>Bacillota</taxon>
        <taxon>Bacillota incertae sedis</taxon>
        <taxon>Candidatus Caccosoma</taxon>
    </lineage>
</organism>
<dbReference type="PANTHER" id="PTHR46558">
    <property type="entry name" value="TRACRIPTIONAL REGULATORY PROTEIN-RELATED-RELATED"/>
    <property type="match status" value="1"/>
</dbReference>
<keyword evidence="1" id="KW-0238">DNA-binding</keyword>
<sequence>MIAERIKCLREQNQLTQAQLARKLQVSRNCVNAWEMGISLPSTKMMIELSNCLHTSLDYLMGKDKTQIIDISACSESQKEILYQLVEMFQNTK</sequence>
<dbReference type="EMBL" id="DVKI01000173">
    <property type="protein sequence ID" value="HIT17810.1"/>
    <property type="molecule type" value="Genomic_DNA"/>
</dbReference>
<comment type="caution">
    <text evidence="3">The sequence shown here is derived from an EMBL/GenBank/DDBJ whole genome shotgun (WGS) entry which is preliminary data.</text>
</comment>
<proteinExistence type="predicted"/>
<evidence type="ECO:0000313" key="3">
    <source>
        <dbReference type="EMBL" id="HIT17810.1"/>
    </source>
</evidence>
<evidence type="ECO:0000313" key="4">
    <source>
        <dbReference type="Proteomes" id="UP000886893"/>
    </source>
</evidence>
<dbReference type="CDD" id="cd00093">
    <property type="entry name" value="HTH_XRE"/>
    <property type="match status" value="1"/>
</dbReference>
<dbReference type="AlphaFoldDB" id="A0A9D1G9B8"/>
<dbReference type="Proteomes" id="UP000886893">
    <property type="component" value="Unassembled WGS sequence"/>
</dbReference>
<dbReference type="PANTHER" id="PTHR46558:SF11">
    <property type="entry name" value="HTH-TYPE TRANSCRIPTIONAL REGULATOR XRE"/>
    <property type="match status" value="1"/>
</dbReference>